<protein>
    <submittedName>
        <fullName evidence="1">Uncharacterized protein</fullName>
    </submittedName>
</protein>
<evidence type="ECO:0000313" key="2">
    <source>
        <dbReference type="Proteomes" id="UP001177003"/>
    </source>
</evidence>
<proteinExistence type="predicted"/>
<name>A0AA36EKP1_LACSI</name>
<dbReference type="AlphaFoldDB" id="A0AA36EKP1"/>
<dbReference type="Proteomes" id="UP001177003">
    <property type="component" value="Chromosome 8"/>
</dbReference>
<reference evidence="1" key="1">
    <citation type="submission" date="2023-04" db="EMBL/GenBank/DDBJ databases">
        <authorList>
            <person name="Vijverberg K."/>
            <person name="Xiong W."/>
            <person name="Schranz E."/>
        </authorList>
    </citation>
    <scope>NUCLEOTIDE SEQUENCE</scope>
</reference>
<sequence>MLLTRKQFKILNQKLNSLLQIQAGGGNKHSVSSLEVDIILKCQKHRLHEAISDVDRNTEKRVKAQSLNFTYDLIELKVVAKGRHFLFIQDVKKVREDVNFKLQELREDMGKEIDVLQQDYSSLHQKVDIITDIVTMFSKLYEALGPRVEHMAVDDVQSFLSINQLLVLLKDLVLKTSMVSSLLITPMLLSQKFSLLESTLKKELAPLLKLLNIMPTDGRPVCTAVQGVEKIDVGRGSVFGTGGSSSKKNDEDTKVVGKFSSTEIPISLVTGSKILTSTTMTTRPITKGIVICGFAA</sequence>
<accession>A0AA36EKP1</accession>
<gene>
    <name evidence="1" type="ORF">LSALG_LOCUS38247</name>
</gene>
<evidence type="ECO:0000313" key="1">
    <source>
        <dbReference type="EMBL" id="CAI9299544.1"/>
    </source>
</evidence>
<keyword evidence="2" id="KW-1185">Reference proteome</keyword>
<dbReference type="EMBL" id="OX465084">
    <property type="protein sequence ID" value="CAI9299544.1"/>
    <property type="molecule type" value="Genomic_DNA"/>
</dbReference>
<organism evidence="1 2">
    <name type="scientific">Lactuca saligna</name>
    <name type="common">Willowleaf lettuce</name>
    <dbReference type="NCBI Taxonomy" id="75948"/>
    <lineage>
        <taxon>Eukaryota</taxon>
        <taxon>Viridiplantae</taxon>
        <taxon>Streptophyta</taxon>
        <taxon>Embryophyta</taxon>
        <taxon>Tracheophyta</taxon>
        <taxon>Spermatophyta</taxon>
        <taxon>Magnoliopsida</taxon>
        <taxon>eudicotyledons</taxon>
        <taxon>Gunneridae</taxon>
        <taxon>Pentapetalae</taxon>
        <taxon>asterids</taxon>
        <taxon>campanulids</taxon>
        <taxon>Asterales</taxon>
        <taxon>Asteraceae</taxon>
        <taxon>Cichorioideae</taxon>
        <taxon>Cichorieae</taxon>
        <taxon>Lactucinae</taxon>
        <taxon>Lactuca</taxon>
    </lineage>
</organism>